<feature type="signal peptide" evidence="1">
    <location>
        <begin position="1"/>
        <end position="24"/>
    </location>
</feature>
<sequence length="437" mass="47208">MKYQKNIINQILLASFFVSSLALAQNIPSAKPEDVGMSSARLKNVKASLQAEVDKGNIPGAVVMINRKGKLVYSEVVGYQDKATNKPMSKDAIFRIYSMTKPLASVAAMMLVEEGKMQLADPISKFMPEFANMQVSQATKDSSGNVEYSLVPAAKPITVQDLLRHTSGIGYPEITSNPNIKKAYTEAGLYVAGGTDYDQRRVTPQDMIAGIAKAPLNSQPGTNWEYGMSVDLLGRVVEIVSGKRLGDFLQERLFNPLQMKDTAFSVPADKQGRIAEALPVDPFTKNPNKLLDVTIKPNNDSGGAGAVGTTGDYLNFASMMLNGGELNGQRILSPMTVNLMASDMLGNRTTVPLAPGQLLMGVDGYTFGLGFMVRQGQGLASVDGSPGEYMWAGAAGTFFWIDPKEQLAVVVMSQVPGPIRPYYRRMIKQLVSSAVVK</sequence>
<dbReference type="Pfam" id="PF00144">
    <property type="entry name" value="Beta-lactamase"/>
    <property type="match status" value="1"/>
</dbReference>
<keyword evidence="3" id="KW-0378">Hydrolase</keyword>
<dbReference type="GO" id="GO:0016787">
    <property type="term" value="F:hydrolase activity"/>
    <property type="evidence" value="ECO:0007669"/>
    <property type="project" value="UniProtKB-KW"/>
</dbReference>
<evidence type="ECO:0000313" key="3">
    <source>
        <dbReference type="EMBL" id="APC01733.1"/>
    </source>
</evidence>
<keyword evidence="1" id="KW-0732">Signal</keyword>
<feature type="domain" description="Beta-lactamase-related" evidence="2">
    <location>
        <begin position="49"/>
        <end position="420"/>
    </location>
</feature>
<feature type="chain" id="PRO_5042226209" evidence="1">
    <location>
        <begin position="25"/>
        <end position="437"/>
    </location>
</feature>
<organism evidence="3 4">
    <name type="scientific">Polynucleobacter asymbioticus</name>
    <dbReference type="NCBI Taxonomy" id="576611"/>
    <lineage>
        <taxon>Bacteria</taxon>
        <taxon>Pseudomonadati</taxon>
        <taxon>Pseudomonadota</taxon>
        <taxon>Betaproteobacteria</taxon>
        <taxon>Burkholderiales</taxon>
        <taxon>Burkholderiaceae</taxon>
        <taxon>Polynucleobacter</taxon>
    </lineage>
</organism>
<dbReference type="Gene3D" id="3.40.710.10">
    <property type="entry name" value="DD-peptidase/beta-lactamase superfamily"/>
    <property type="match status" value="1"/>
</dbReference>
<gene>
    <name evidence="3" type="ORF">AOC25_08930</name>
</gene>
<dbReference type="RefSeq" id="WP_234397278.1">
    <property type="nucleotide sequence ID" value="NZ_CP015016.1"/>
</dbReference>
<evidence type="ECO:0000313" key="4">
    <source>
        <dbReference type="Proteomes" id="UP000182060"/>
    </source>
</evidence>
<dbReference type="Proteomes" id="UP000182060">
    <property type="component" value="Chromosome"/>
</dbReference>
<accession>A0AAC9IXZ7</accession>
<dbReference type="InterPro" id="IPR012338">
    <property type="entry name" value="Beta-lactam/transpept-like"/>
</dbReference>
<dbReference type="EMBL" id="CP015017">
    <property type="protein sequence ID" value="APC01733.1"/>
    <property type="molecule type" value="Genomic_DNA"/>
</dbReference>
<proteinExistence type="predicted"/>
<dbReference type="AlphaFoldDB" id="A0AAC9IXZ7"/>
<dbReference type="SUPFAM" id="SSF56601">
    <property type="entry name" value="beta-lactamase/transpeptidase-like"/>
    <property type="match status" value="1"/>
</dbReference>
<dbReference type="PANTHER" id="PTHR43283:SF3">
    <property type="entry name" value="BETA-LACTAMASE FAMILY PROTEIN (AFU_ORTHOLOGUE AFUA_5G07500)"/>
    <property type="match status" value="1"/>
</dbReference>
<evidence type="ECO:0000259" key="2">
    <source>
        <dbReference type="Pfam" id="PF00144"/>
    </source>
</evidence>
<protein>
    <submittedName>
        <fullName evidence="3">Serine hydrolase</fullName>
    </submittedName>
</protein>
<name>A0AAC9IXZ7_9BURK</name>
<dbReference type="InterPro" id="IPR001466">
    <property type="entry name" value="Beta-lactam-related"/>
</dbReference>
<dbReference type="InterPro" id="IPR050789">
    <property type="entry name" value="Diverse_Enzym_Activities"/>
</dbReference>
<evidence type="ECO:0000256" key="1">
    <source>
        <dbReference type="SAM" id="SignalP"/>
    </source>
</evidence>
<reference evidence="3" key="1">
    <citation type="journal article" date="2017" name="Appl. Environ. Microbiol.">
        <title>Microdiversification of a pelagic Polynucleobacter species is mainly driven by acquisition of genomic islands from a partially interspecific gene pool.</title>
        <authorList>
            <person name="Hoetzinger M."/>
            <person name="Hahn M.W."/>
            <person name="Jezberova J."/>
            <person name="Schmidt J."/>
            <person name="Koll U."/>
        </authorList>
    </citation>
    <scope>NUCLEOTIDE SEQUENCE</scope>
    <source>
        <strain evidence="3">MWH-RechtKol4</strain>
    </source>
</reference>
<dbReference type="PANTHER" id="PTHR43283">
    <property type="entry name" value="BETA-LACTAMASE-RELATED"/>
    <property type="match status" value="1"/>
</dbReference>